<dbReference type="Proteomes" id="UP001516400">
    <property type="component" value="Unassembled WGS sequence"/>
</dbReference>
<accession>A0ABD2MYB6</accession>
<organism evidence="3 4">
    <name type="scientific">Cryptolaemus montrouzieri</name>
    <dbReference type="NCBI Taxonomy" id="559131"/>
    <lineage>
        <taxon>Eukaryota</taxon>
        <taxon>Metazoa</taxon>
        <taxon>Ecdysozoa</taxon>
        <taxon>Arthropoda</taxon>
        <taxon>Hexapoda</taxon>
        <taxon>Insecta</taxon>
        <taxon>Pterygota</taxon>
        <taxon>Neoptera</taxon>
        <taxon>Endopterygota</taxon>
        <taxon>Coleoptera</taxon>
        <taxon>Polyphaga</taxon>
        <taxon>Cucujiformia</taxon>
        <taxon>Coccinelloidea</taxon>
        <taxon>Coccinellidae</taxon>
        <taxon>Scymninae</taxon>
        <taxon>Scymnini</taxon>
        <taxon>Cryptolaemus</taxon>
    </lineage>
</organism>
<keyword evidence="1" id="KW-0175">Coiled coil</keyword>
<feature type="coiled-coil region" evidence="1">
    <location>
        <begin position="151"/>
        <end position="276"/>
    </location>
</feature>
<name>A0ABD2MYB6_9CUCU</name>
<evidence type="ECO:0000313" key="4">
    <source>
        <dbReference type="Proteomes" id="UP001516400"/>
    </source>
</evidence>
<dbReference type="EMBL" id="JABFTP020000042">
    <property type="protein sequence ID" value="KAL3271220.1"/>
    <property type="molecule type" value="Genomic_DNA"/>
</dbReference>
<evidence type="ECO:0000313" key="3">
    <source>
        <dbReference type="EMBL" id="KAL3271220.1"/>
    </source>
</evidence>
<feature type="compositionally biased region" description="Polar residues" evidence="2">
    <location>
        <begin position="47"/>
        <end position="82"/>
    </location>
</feature>
<comment type="caution">
    <text evidence="3">The sequence shown here is derived from an EMBL/GenBank/DDBJ whole genome shotgun (WGS) entry which is preliminary data.</text>
</comment>
<reference evidence="3 4" key="1">
    <citation type="journal article" date="2021" name="BMC Biol.">
        <title>Horizontally acquired antibacterial genes associated with adaptive radiation of ladybird beetles.</title>
        <authorList>
            <person name="Li H.S."/>
            <person name="Tang X.F."/>
            <person name="Huang Y.H."/>
            <person name="Xu Z.Y."/>
            <person name="Chen M.L."/>
            <person name="Du X.Y."/>
            <person name="Qiu B.Y."/>
            <person name="Chen P.T."/>
            <person name="Zhang W."/>
            <person name="Slipinski A."/>
            <person name="Escalona H.E."/>
            <person name="Waterhouse R.M."/>
            <person name="Zwick A."/>
            <person name="Pang H."/>
        </authorList>
    </citation>
    <scope>NUCLEOTIDE SEQUENCE [LARGE SCALE GENOMIC DNA]</scope>
    <source>
        <strain evidence="3">SYSU2018</strain>
    </source>
</reference>
<protein>
    <submittedName>
        <fullName evidence="3">Uncharacterized protein</fullName>
    </submittedName>
</protein>
<keyword evidence="4" id="KW-1185">Reference proteome</keyword>
<dbReference type="PANTHER" id="PTHR19327:SF0">
    <property type="entry name" value="GOLGIN SUBFAMILY A MEMBER 4"/>
    <property type="match status" value="1"/>
</dbReference>
<dbReference type="AlphaFoldDB" id="A0ABD2MYB6"/>
<evidence type="ECO:0000256" key="2">
    <source>
        <dbReference type="SAM" id="MobiDB-lite"/>
    </source>
</evidence>
<dbReference type="PANTHER" id="PTHR19327">
    <property type="entry name" value="GOLGIN"/>
    <property type="match status" value="1"/>
</dbReference>
<feature type="region of interest" description="Disordered" evidence="2">
    <location>
        <begin position="44"/>
        <end position="82"/>
    </location>
</feature>
<proteinExistence type="predicted"/>
<sequence length="293" mass="34066">MFKKLKEKVIDSHTSQKFQQITQSVSDKFQNFDRDENFFSLTEDDNAISSPTTTSMEPGFSNISLTSTPNENMNRYRKTSTSSVASDTSFLPRYDSVSSIYHLQSDLDISASEMEDNASTSSSQLGHLSKEQIYAAFQKSQMRYHKYRGRFTDLANHYKKLEREFLKLKTELEKTQERSFRRVKELKEQCELEQKAKAHLESSLRVDLDEKQIQINTLKDKITLLQNGSNLNLDFEQLTKNLNEVKQENENLNSVNQEIKAKLIVLQSKEDEYKEKIKNCKKILQLSKKMNGK</sequence>
<gene>
    <name evidence="3" type="ORF">HHI36_021716</name>
</gene>
<evidence type="ECO:0000256" key="1">
    <source>
        <dbReference type="SAM" id="Coils"/>
    </source>
</evidence>